<dbReference type="Proteomes" id="UP000428333">
    <property type="component" value="Linkage Group LG06"/>
</dbReference>
<evidence type="ECO:0000313" key="2">
    <source>
        <dbReference type="Proteomes" id="UP000428333"/>
    </source>
</evidence>
<dbReference type="Gene3D" id="3.80.10.10">
    <property type="entry name" value="Ribonuclease Inhibitor"/>
    <property type="match status" value="3"/>
</dbReference>
<dbReference type="SMART" id="SM00367">
    <property type="entry name" value="LRR_CC"/>
    <property type="match status" value="6"/>
</dbReference>
<comment type="caution">
    <text evidence="1">The sequence shown here is derived from an EMBL/GenBank/DDBJ whole genome shotgun (WGS) entry which is preliminary data.</text>
</comment>
<dbReference type="GO" id="GO:0031146">
    <property type="term" value="P:SCF-dependent proteasomal ubiquitin-dependent protein catabolic process"/>
    <property type="evidence" value="ECO:0007669"/>
    <property type="project" value="TreeGrafter"/>
</dbReference>
<protein>
    <recommendedName>
        <fullName evidence="3">COI1 F-box domain-containing protein</fullName>
    </recommendedName>
</protein>
<sequence length="638" mass="69516">LEVLDVSHCKGITEEGIADFLKSGSKIRKLRIVGCWGIKNIGNGFELSELDFIGAAKSGINDDGLVVIGNRCQGLLNLDLGGCLGVTTVMSCMLEAYFNGVQKLDKRLMDNENEVRLLKYLTVKGRVLNIRMCMKEMIKRVKSSPSDVDKIVVGPSEEDAGNVHLEVIADTMPCLEDLDMTFPLSGGSVTDRGIEVLSSKLKGMIVIAISGNELLTDKSLIALSTNCVYLTHIHVLDCSLVTPFGIEFVLRNSTNLSVLSVSEIDFGQLDDYSIRCARNLSDLTIYDSVVPDEYLHLLAKSSGIPLKGFTLSLEFQPMSSCFTFCGISSLLNKYRSLTFLSLAAIDFLTDEKMSDLSQCLSALDTIWLNTCIGLTESTFFTLAKNCPLLEDISMQETNLGGGGGGGGDKAADIVKNPRIKFLNLENNPKLSDECLAKLALRCPSLEVLDVSSCKDITGKGIADFLKSSSKIMKLQINECGGIMNIGNGFELSELEVLGAARSGINDDGLVAIGNRHGKLLELNLNGCLGVTIVGLEEILRNCKRLRKMDLTSCFKMSTDMIDQMVFSRPSLRKIILSVCHIHLCLLNARGSFYCAVDVLFCQGWRSNSSLCGAIGKMTLLWVLNNEDFVSVITSVRTL</sequence>
<dbReference type="PANTHER" id="PTHR13318:SF106">
    <property type="entry name" value="F-BOX_LRR-REPEAT PROTEIN 2"/>
    <property type="match status" value="1"/>
</dbReference>
<dbReference type="SUPFAM" id="SSF52047">
    <property type="entry name" value="RNI-like"/>
    <property type="match status" value="2"/>
</dbReference>
<dbReference type="OrthoDB" id="1433771at2759"/>
<dbReference type="PANTHER" id="PTHR13318">
    <property type="entry name" value="PARTNER OF PAIRED, ISOFORM B-RELATED"/>
    <property type="match status" value="1"/>
</dbReference>
<keyword evidence="2" id="KW-1185">Reference proteome</keyword>
<gene>
    <name evidence="1" type="ORF">C3L33_10563</name>
</gene>
<dbReference type="AlphaFoldDB" id="A0A6A4LJN8"/>
<name>A0A6A4LJN8_9ERIC</name>
<reference evidence="1 2" key="1">
    <citation type="journal article" date="2019" name="Genome Biol. Evol.">
        <title>The Rhododendron genome and chromosomal organization provide insight into shared whole-genome duplications across the heath family (Ericaceae).</title>
        <authorList>
            <person name="Soza V.L."/>
            <person name="Lindsley D."/>
            <person name="Waalkes A."/>
            <person name="Ramage E."/>
            <person name="Patwardhan R.P."/>
            <person name="Burton J.N."/>
            <person name="Adey A."/>
            <person name="Kumar A."/>
            <person name="Qiu R."/>
            <person name="Shendure J."/>
            <person name="Hall B."/>
        </authorList>
    </citation>
    <scope>NUCLEOTIDE SEQUENCE [LARGE SCALE GENOMIC DNA]</scope>
    <source>
        <strain evidence="1">RSF 1966-606</strain>
    </source>
</reference>
<proteinExistence type="predicted"/>
<dbReference type="InterPro" id="IPR032675">
    <property type="entry name" value="LRR_dom_sf"/>
</dbReference>
<organism evidence="1 2">
    <name type="scientific">Rhododendron williamsianum</name>
    <dbReference type="NCBI Taxonomy" id="262921"/>
    <lineage>
        <taxon>Eukaryota</taxon>
        <taxon>Viridiplantae</taxon>
        <taxon>Streptophyta</taxon>
        <taxon>Embryophyta</taxon>
        <taxon>Tracheophyta</taxon>
        <taxon>Spermatophyta</taxon>
        <taxon>Magnoliopsida</taxon>
        <taxon>eudicotyledons</taxon>
        <taxon>Gunneridae</taxon>
        <taxon>Pentapetalae</taxon>
        <taxon>asterids</taxon>
        <taxon>Ericales</taxon>
        <taxon>Ericaceae</taxon>
        <taxon>Ericoideae</taxon>
        <taxon>Rhodoreae</taxon>
        <taxon>Rhododendron</taxon>
    </lineage>
</organism>
<dbReference type="GO" id="GO:0019005">
    <property type="term" value="C:SCF ubiquitin ligase complex"/>
    <property type="evidence" value="ECO:0007669"/>
    <property type="project" value="TreeGrafter"/>
</dbReference>
<accession>A0A6A4LJN8</accession>
<dbReference type="InterPro" id="IPR006553">
    <property type="entry name" value="Leu-rich_rpt_Cys-con_subtyp"/>
</dbReference>
<feature type="non-terminal residue" evidence="1">
    <location>
        <position position="1"/>
    </location>
</feature>
<evidence type="ECO:0008006" key="3">
    <source>
        <dbReference type="Google" id="ProtNLM"/>
    </source>
</evidence>
<dbReference type="EMBL" id="QEFC01001484">
    <property type="protein sequence ID" value="KAE9457532.1"/>
    <property type="molecule type" value="Genomic_DNA"/>
</dbReference>
<evidence type="ECO:0000313" key="1">
    <source>
        <dbReference type="EMBL" id="KAE9457532.1"/>
    </source>
</evidence>